<dbReference type="Proteomes" id="UP000288758">
    <property type="component" value="Chromosome"/>
</dbReference>
<dbReference type="InterPro" id="IPR032871">
    <property type="entry name" value="AHH_dom_containing"/>
</dbReference>
<dbReference type="AlphaFoldDB" id="A0A410RJD8"/>
<reference evidence="1 2" key="1">
    <citation type="submission" date="2018-12" db="EMBL/GenBank/DDBJ databases">
        <title>Complete Genome Sequence of the Corallopyronin A producing Myxobacterium Corallococcus coralloides B035.</title>
        <authorList>
            <person name="Bouhired S.M."/>
            <person name="Rupp O."/>
            <person name="Blom J."/>
            <person name="Schaeberle T.F."/>
            <person name="Kehraus S."/>
            <person name="Schiefer A."/>
            <person name="Pfarr K."/>
            <person name="Goesmann A."/>
            <person name="Hoerauf A."/>
            <person name="Koenig G.M."/>
        </authorList>
    </citation>
    <scope>NUCLEOTIDE SEQUENCE [LARGE SCALE GENOMIC DNA]</scope>
    <source>
        <strain evidence="1 2">B035</strain>
    </source>
</reference>
<evidence type="ECO:0000313" key="1">
    <source>
        <dbReference type="EMBL" id="QAT82037.1"/>
    </source>
</evidence>
<dbReference type="RefSeq" id="WP_205694718.1">
    <property type="nucleotide sequence ID" value="NZ_CP034669.1"/>
</dbReference>
<protein>
    <submittedName>
        <fullName evidence="1">Uncharacterized protein</fullName>
    </submittedName>
</protein>
<sequence>MTIQFGFIDQGDGANLRTLPAEMKGSTCLTPAPLPPGTRVSVIRDHAQAPGWSYVSTVVGGYLLQGFMQTLRITTQLPEPAATLYQVRPGDRLEPIAARLYRQAIQPGRDLRFYENVIHHVNVKSGRKGVQRIDGDVRLVAGERIWLVSIAFANQLQGIVSSGSITHEAMAQARKAARHLEDVITSVRQADQYFAEVTGQYGKAILDNWLEISAMVVGFIAAEALSTFLAATPTGVGQLAAALIQLGLAAFGAYGLIEAGGEALKHAQLWLTQAWEANGSPEKLKEASKSFLRMLVSIAMAALALMGVKTNAGRGLKLMTSVKITPPRIYMMAAAGPGGAYAGVPVFQPGSITAAPAIPIPFNPWGSGAPLLSKAVEEGGTSKPDSEPTLTERTLSDAELERLLEKLPNWDKLKDFVGRRIPQEGTPEFNAFKRELQAAGYRLEKLSSESQPYRLRRPDGRALGDEYGALTVTQDALVVLKADKGTLRLSVFTRYRKNYLDWVEKTQGPAARAAAEVRLSAGHPMHHLIPDEIAQKHPLIRTAMERLKGYTIDRGSNILDMHSGINVEGQLIHSGSHPLYSKFVRARLEAAWDNLSRKGGPPSSWTPKLIEEAILKVENELRQAIQSGSLKEPVIKVIQEQRGGRVLTGKKLALLELPSHEESHTT</sequence>
<name>A0A410RJD8_CORCK</name>
<gene>
    <name evidence="1" type="ORF">EJ065_0430</name>
</gene>
<dbReference type="EMBL" id="CP034669">
    <property type="protein sequence ID" value="QAT82037.1"/>
    <property type="molecule type" value="Genomic_DNA"/>
</dbReference>
<evidence type="ECO:0000313" key="2">
    <source>
        <dbReference type="Proteomes" id="UP000288758"/>
    </source>
</evidence>
<dbReference type="Pfam" id="PF14412">
    <property type="entry name" value="AHH"/>
    <property type="match status" value="1"/>
</dbReference>
<proteinExistence type="predicted"/>
<organism evidence="1 2">
    <name type="scientific">Corallococcus coralloides</name>
    <name type="common">Myxococcus coralloides</name>
    <dbReference type="NCBI Taxonomy" id="184914"/>
    <lineage>
        <taxon>Bacteria</taxon>
        <taxon>Pseudomonadati</taxon>
        <taxon>Myxococcota</taxon>
        <taxon>Myxococcia</taxon>
        <taxon>Myxococcales</taxon>
        <taxon>Cystobacterineae</taxon>
        <taxon>Myxococcaceae</taxon>
        <taxon>Corallococcus</taxon>
    </lineage>
</organism>
<accession>A0A410RJD8</accession>